<evidence type="ECO:0000313" key="6">
    <source>
        <dbReference type="EMBL" id="VFU46002.1"/>
    </source>
</evidence>
<feature type="domain" description="Protein kinase" evidence="5">
    <location>
        <begin position="1101"/>
        <end position="1381"/>
    </location>
</feature>
<dbReference type="GO" id="GO:0005886">
    <property type="term" value="C:plasma membrane"/>
    <property type="evidence" value="ECO:0007669"/>
    <property type="project" value="TreeGrafter"/>
</dbReference>
<accession>A0A6N2LXV1</accession>
<name>A0A6N2LXV1_SALVM</name>
<dbReference type="Pfam" id="PF00888">
    <property type="entry name" value="Cullin"/>
    <property type="match status" value="1"/>
</dbReference>
<dbReference type="InterPro" id="IPR016159">
    <property type="entry name" value="Cullin_repeat-like_dom_sf"/>
</dbReference>
<dbReference type="Pfam" id="PF00069">
    <property type="entry name" value="Pkinase"/>
    <property type="match status" value="3"/>
</dbReference>
<dbReference type="Gene3D" id="3.30.200.20">
    <property type="entry name" value="Phosphorylase Kinase, domain 1"/>
    <property type="match status" value="3"/>
</dbReference>
<dbReference type="SUPFAM" id="SSF74788">
    <property type="entry name" value="Cullin repeat-like"/>
    <property type="match status" value="1"/>
</dbReference>
<dbReference type="SUPFAM" id="SSF56112">
    <property type="entry name" value="Protein kinase-like (PK-like)"/>
    <property type="match status" value="5"/>
</dbReference>
<evidence type="ECO:0000259" key="5">
    <source>
        <dbReference type="PROSITE" id="PS50011"/>
    </source>
</evidence>
<keyword evidence="3" id="KW-0067">ATP-binding</keyword>
<dbReference type="PROSITE" id="PS50011">
    <property type="entry name" value="PROTEIN_KINASE_DOM"/>
    <property type="match status" value="4"/>
</dbReference>
<dbReference type="PANTHER" id="PTHR27005:SF467">
    <property type="entry name" value="PROTEIN KINASE, PUTATIVE-RELATED"/>
    <property type="match status" value="1"/>
</dbReference>
<evidence type="ECO:0000256" key="2">
    <source>
        <dbReference type="ARBA" id="ARBA00022741"/>
    </source>
</evidence>
<keyword evidence="4" id="KW-0175">Coiled coil</keyword>
<feature type="coiled-coil region" evidence="4">
    <location>
        <begin position="359"/>
        <end position="386"/>
    </location>
</feature>
<dbReference type="GO" id="GO:0007166">
    <property type="term" value="P:cell surface receptor signaling pathway"/>
    <property type="evidence" value="ECO:0007669"/>
    <property type="project" value="InterPro"/>
</dbReference>
<gene>
    <name evidence="6" type="ORF">SVIM_LOCUS290111</name>
</gene>
<feature type="domain" description="Protein kinase" evidence="5">
    <location>
        <begin position="812"/>
        <end position="1092"/>
    </location>
</feature>
<reference evidence="6" key="1">
    <citation type="submission" date="2019-03" db="EMBL/GenBank/DDBJ databases">
        <authorList>
            <person name="Mank J."/>
            <person name="Almeida P."/>
        </authorList>
    </citation>
    <scope>NUCLEOTIDE SEQUENCE</scope>
    <source>
        <strain evidence="6">78183</strain>
    </source>
</reference>
<dbReference type="InterPro" id="IPR011009">
    <property type="entry name" value="Kinase-like_dom_sf"/>
</dbReference>
<dbReference type="Gene3D" id="1.10.510.10">
    <property type="entry name" value="Transferase(Phosphotransferase) domain 1"/>
    <property type="match status" value="4"/>
</dbReference>
<sequence length="1923" mass="219825">MLEPEEERVMKMVLEEGIMKTKMIVEGNQEVKFTTEEYQRLHQCVFDLHSASYRNNSHWLLERFVKSLEESINSAVLPSFVDKHDALLLRELILMWSNYKLMTKWLCKFFESIDRHFVPKICYCSLTDISNNSFHDMVFKDFYVKFQDVALSLINQERMGLHIDCSSLKNVFLVFMEMHKHTGITYYEGFESVMLEQTSSYYCQMAQQWLSHGSPADYVQKVYWCLEQEAERAGRYFPSGTQPKLLKVVKQQLVYDILDKLVEKQRPENCSFATDFYQKVNRETAFIRNGSKLLEKLIDICDGKCNSMRRFSATELEKATNDYDPRKLLINDFGYKLYKETVKERAMRKREHGILVSQKKEMESQVASLEKEKDLLQKHLTEAEGKIDWLRTKMESADTKSDRALTLLRDTVSLLCESNSVKEDMIVTEKMLDGENEPYANWTLQDCLWGSEEARCRPLLWIVRSKIAMDMANAVAFLHAAFARPIVFRHIKPLNILLDDNHEAKLSDFSLSVSIPEGESHVRSATITGTAGLVAPEYFATGNFNEKQDVFNFGGFLLMLLSGQTMADYSRPVGELALQVRVKKCIEDDRLNEVIDSTIIAEGAWPGKQQQLQAFAAVALRCISEIEEDRPTMIDWILQSHLLISTPHFPGSNVNRDIKPSKIISDENYVPKLIDFSLSIATRKKNDVYSPFVHVMGNQIDPSLIMDPRMVKTSPVWIKQLGLRDESQRKLPKKLNLKRSGVPGGWCARALYRIGGMTTCWETKKDKKVNKETVFIRNGSKLLEKLVDICDGKCNSIRRFSATELKKATNNYDPRKLLTEDSGYKLYKGFLQGRPVSVKKFKDDDEQYEYCFNDIVYSSKMSVHKSFVKLLGCCLETQIPILVFEYVGDRTLYDCLWGSEEVRCRPLLWIARSKIAMDMANAVAFLHAAFARPIVFRNIKSWNILLDDNHEAKLSDFSYSISIPEDDSHVRDVDIIGTLGLIAPEYLTTGNFNEKQDVFNFGVFLLVLLSGQRPYDSSRPTEEIFLLHHVKNCIEDDRLNKIIDSTIIAEGAWPGKEQQLQAFAALALKCISQKEEDRPSMIDENTSVCDFLPSAIRILPITSCNEYVISSCNKIYLELNLLTNNPGRIGGMTTCWGTKKDKKVNRETAFIRNGSILLEKLVDICDGKCNSIRRFSATELEKATNNYDPRKLLTDHLGYKLSKIAMDMANAVAFLHAAFPRPIVFRNITPSNILLDDNHEAKLSDFTLSISIPEGESHVRDGVIGTFGLVAPEYWTTCEFNEKQDVFNFGVFLLMLLSGQRQLDPSDPADGILRSCEKCVEDDRLNEVIDSIIIAEGAWPGKEQQLQAFAALALRCISDEPEDRPTMIDVSKELRKIHRIGGMTTCWETKKDKKVNKETAFIRNGSKLLEKLVDICDGKCNSIRRFSATELEKATNNYDPRKLLTDNFSYNLYKGFLQGRPVSVKKFRDGDERYEQCLNDIVYASKMSVHKSFVKLLGCCLETQIPILVFEYVGEWTLHDCLWGSEEARRRPLLWIPSAHKSFVKLLGCCLETQIPILVFEYVGDRTLRDCLWGSEEARCRPLLWIARIGGMTTCWETKKDKKVNKNGSKLLEKLVEICDGKCNSIRSFSATELKKATNNYDPRKQLTMDFGYKLYKGFLQGRPVFVKKFKDGDEEYEQCFNDIVYSSKMSVHKSFVKLLGCCLETQIPILVFEYVGDRTLGACLRGPEEARRRPLLWIARSKIAMDMANAVAFLHAAFARPIVFRNIKPRNILLDDNHEAKLSDFSYSVSIPEGESHVRSEPIIGTIGLMAPECFNTGNFNEKQDVFNFGVFLLMLLSGHSQYDPPHRVKKCIEDDRLNEAIDSTIIDEGAWPGKEQQLQAFAALALTCISEVAEDRPSMIDVSKELRKIHRSAISCRQQQG</sequence>
<dbReference type="Pfam" id="PF07714">
    <property type="entry name" value="PK_Tyr_Ser-Thr"/>
    <property type="match status" value="1"/>
</dbReference>
<dbReference type="GO" id="GO:0031625">
    <property type="term" value="F:ubiquitin protein ligase binding"/>
    <property type="evidence" value="ECO:0007669"/>
    <property type="project" value="InterPro"/>
</dbReference>
<dbReference type="InterPro" id="IPR001373">
    <property type="entry name" value="Cullin_N"/>
</dbReference>
<proteinExistence type="inferred from homology"/>
<comment type="similarity">
    <text evidence="1">Belongs to the cullin family.</text>
</comment>
<dbReference type="GO" id="GO:0005524">
    <property type="term" value="F:ATP binding"/>
    <property type="evidence" value="ECO:0007669"/>
    <property type="project" value="UniProtKB-KW"/>
</dbReference>
<dbReference type="PANTHER" id="PTHR27005">
    <property type="entry name" value="WALL-ASSOCIATED RECEPTOR KINASE-LIKE 21"/>
    <property type="match status" value="1"/>
</dbReference>
<feature type="domain" description="Protein kinase" evidence="5">
    <location>
        <begin position="294"/>
        <end position="644"/>
    </location>
</feature>
<evidence type="ECO:0000256" key="4">
    <source>
        <dbReference type="SAM" id="Coils"/>
    </source>
</evidence>
<dbReference type="GO" id="GO:0004674">
    <property type="term" value="F:protein serine/threonine kinase activity"/>
    <property type="evidence" value="ECO:0007669"/>
    <property type="project" value="TreeGrafter"/>
</dbReference>
<organism evidence="6">
    <name type="scientific">Salix viminalis</name>
    <name type="common">Common osier</name>
    <name type="synonym">Basket willow</name>
    <dbReference type="NCBI Taxonomy" id="40686"/>
    <lineage>
        <taxon>Eukaryota</taxon>
        <taxon>Viridiplantae</taxon>
        <taxon>Streptophyta</taxon>
        <taxon>Embryophyta</taxon>
        <taxon>Tracheophyta</taxon>
        <taxon>Spermatophyta</taxon>
        <taxon>Magnoliopsida</taxon>
        <taxon>eudicotyledons</taxon>
        <taxon>Gunneridae</taxon>
        <taxon>Pentapetalae</taxon>
        <taxon>rosids</taxon>
        <taxon>fabids</taxon>
        <taxon>Malpighiales</taxon>
        <taxon>Salicaceae</taxon>
        <taxon>Saliceae</taxon>
        <taxon>Salix</taxon>
    </lineage>
</organism>
<evidence type="ECO:0000256" key="3">
    <source>
        <dbReference type="ARBA" id="ARBA00022840"/>
    </source>
</evidence>
<evidence type="ECO:0000256" key="1">
    <source>
        <dbReference type="ARBA" id="ARBA00006019"/>
    </source>
</evidence>
<keyword evidence="2" id="KW-0547">Nucleotide-binding</keyword>
<dbReference type="GO" id="GO:0006511">
    <property type="term" value="P:ubiquitin-dependent protein catabolic process"/>
    <property type="evidence" value="ECO:0007669"/>
    <property type="project" value="InterPro"/>
</dbReference>
<dbReference type="InterPro" id="IPR045274">
    <property type="entry name" value="WAK-like"/>
</dbReference>
<dbReference type="InterPro" id="IPR000719">
    <property type="entry name" value="Prot_kinase_dom"/>
</dbReference>
<protein>
    <recommendedName>
        <fullName evidence="5">Protein kinase domain-containing protein</fullName>
    </recommendedName>
</protein>
<dbReference type="InterPro" id="IPR001245">
    <property type="entry name" value="Ser-Thr/Tyr_kinase_cat_dom"/>
</dbReference>
<feature type="domain" description="Protein kinase" evidence="5">
    <location>
        <begin position="1612"/>
        <end position="1915"/>
    </location>
</feature>
<dbReference type="Gene3D" id="1.20.1310.10">
    <property type="entry name" value="Cullin Repeats"/>
    <property type="match status" value="2"/>
</dbReference>
<dbReference type="EMBL" id="CAADRP010001630">
    <property type="protein sequence ID" value="VFU46002.1"/>
    <property type="molecule type" value="Genomic_DNA"/>
</dbReference>